<accession>A0A413QI27</accession>
<sequence>MTYFYCAPLQSCRSLCPSSIPISLNILPYDGTDYKRFLSVKSACTIIALWSTAISPAFST</sequence>
<dbReference type="Proteomes" id="UP000284962">
    <property type="component" value="Unassembled WGS sequence"/>
</dbReference>
<evidence type="ECO:0000313" key="1">
    <source>
        <dbReference type="EMBL" id="RGZ98395.1"/>
    </source>
</evidence>
<dbReference type="EMBL" id="QSEW01000018">
    <property type="protein sequence ID" value="RGZ98395.1"/>
    <property type="molecule type" value="Genomic_DNA"/>
</dbReference>
<reference evidence="1 2" key="1">
    <citation type="submission" date="2018-08" db="EMBL/GenBank/DDBJ databases">
        <title>A genome reference for cultivated species of the human gut microbiota.</title>
        <authorList>
            <person name="Zou Y."/>
            <person name="Xue W."/>
            <person name="Luo G."/>
        </authorList>
    </citation>
    <scope>NUCLEOTIDE SEQUENCE [LARGE SCALE GENOMIC DNA]</scope>
    <source>
        <strain evidence="1 2">AM46-16</strain>
    </source>
</reference>
<name>A0A413QI27_9FIRM</name>
<evidence type="ECO:0000313" key="2">
    <source>
        <dbReference type="Proteomes" id="UP000284962"/>
    </source>
</evidence>
<protein>
    <submittedName>
        <fullName evidence="1">Uncharacterized protein</fullName>
    </submittedName>
</protein>
<proteinExistence type="predicted"/>
<organism evidence="1 2">
    <name type="scientific">Dorea formicigenerans</name>
    <dbReference type="NCBI Taxonomy" id="39486"/>
    <lineage>
        <taxon>Bacteria</taxon>
        <taxon>Bacillati</taxon>
        <taxon>Bacillota</taxon>
        <taxon>Clostridia</taxon>
        <taxon>Lachnospirales</taxon>
        <taxon>Lachnospiraceae</taxon>
        <taxon>Dorea</taxon>
    </lineage>
</organism>
<comment type="caution">
    <text evidence="1">The sequence shown here is derived from an EMBL/GenBank/DDBJ whole genome shotgun (WGS) entry which is preliminary data.</text>
</comment>
<gene>
    <name evidence="1" type="ORF">DW957_12970</name>
</gene>
<dbReference type="AlphaFoldDB" id="A0A413QI27"/>